<proteinExistence type="predicted"/>
<name>A0A182S0G3_ANOFN</name>
<evidence type="ECO:0000256" key="1">
    <source>
        <dbReference type="SAM" id="MobiDB-lite"/>
    </source>
</evidence>
<accession>A0A182S0G3</accession>
<evidence type="ECO:0000313" key="2">
    <source>
        <dbReference type="EnsemblMetazoa" id="AFUN012046-PA"/>
    </source>
</evidence>
<organism evidence="2">
    <name type="scientific">Anopheles funestus</name>
    <name type="common">African malaria mosquito</name>
    <dbReference type="NCBI Taxonomy" id="62324"/>
    <lineage>
        <taxon>Eukaryota</taxon>
        <taxon>Metazoa</taxon>
        <taxon>Ecdysozoa</taxon>
        <taxon>Arthropoda</taxon>
        <taxon>Hexapoda</taxon>
        <taxon>Insecta</taxon>
        <taxon>Pterygota</taxon>
        <taxon>Neoptera</taxon>
        <taxon>Endopterygota</taxon>
        <taxon>Diptera</taxon>
        <taxon>Nematocera</taxon>
        <taxon>Culicoidea</taxon>
        <taxon>Culicidae</taxon>
        <taxon>Anophelinae</taxon>
        <taxon>Anopheles</taxon>
    </lineage>
</organism>
<protein>
    <submittedName>
        <fullName evidence="2">Uncharacterized protein</fullName>
    </submittedName>
</protein>
<dbReference type="PANTHER" id="PTHR47331">
    <property type="entry name" value="PHD-TYPE DOMAIN-CONTAINING PROTEIN"/>
    <property type="match status" value="1"/>
</dbReference>
<dbReference type="VEuPathDB" id="VectorBase:AFUN2_005132"/>
<reference evidence="2" key="1">
    <citation type="submission" date="2020-05" db="UniProtKB">
        <authorList>
            <consortium name="EnsemblMetazoa"/>
        </authorList>
    </citation>
    <scope>IDENTIFICATION</scope>
    <source>
        <strain evidence="2">FUMOZ</strain>
    </source>
</reference>
<dbReference type="InterPro" id="IPR005312">
    <property type="entry name" value="DUF1759"/>
</dbReference>
<dbReference type="PANTHER" id="PTHR47331:SF4">
    <property type="entry name" value="PEPTIDASE S1 DOMAIN-CONTAINING PROTEIN"/>
    <property type="match status" value="1"/>
</dbReference>
<feature type="region of interest" description="Disordered" evidence="1">
    <location>
        <begin position="53"/>
        <end position="74"/>
    </location>
</feature>
<dbReference type="AlphaFoldDB" id="A0A182S0G3"/>
<dbReference type="VEuPathDB" id="VectorBase:AFUN012046"/>
<dbReference type="EnsemblMetazoa" id="AFUN012046-RA">
    <property type="protein sequence ID" value="AFUN012046-PA"/>
    <property type="gene ID" value="AFUN012046"/>
</dbReference>
<dbReference type="STRING" id="62324.A0A182S0G3"/>
<dbReference type="Pfam" id="PF03564">
    <property type="entry name" value="DUF1759"/>
    <property type="match status" value="1"/>
</dbReference>
<sequence length="504" mass="57524">IRTPSVDKESISSRRTNLPSLDARELKLARKELELERRELELERRELELERRELARERERSNPSLQGVPDGKADRMEGWLRDTERLGVTTSKRIAAAMANEDRRVHHPSTLVSSPDGYGTRVLQPSSSTMADNLRRWRPFDATMAASPPGYDHTVAIDQAAALDQEYADWRRAVDESLTTHREAQRRQQEKYGEAATGERGVSFQMAKPLNVTLGDDVLTVRQKAARKIVSRELPTFSGVPEQWPMFYASYQRSSAACGFDDQENLLRLQRALRGPALESVDHILLMPSGQQKALDILRSEYRRPGLIVESLIQKVRKMPAPRAENLETIAAFGKDVQKMCATMQLSGLRQYDCDVALLDELAAKLPPERLLEWARYKVQLPEATVSEFGKWIEEIATAARIMVKVSKKGPILDRRESPNTRQAHVTVHTTEPSTSRECKLCHDAWHKLVDCEMFWKFSLSERRAYVRNESLCVRCLAAHRGVCFTRADNKVRSPTLQLRRITR</sequence>